<dbReference type="Pfam" id="PF00583">
    <property type="entry name" value="Acetyltransf_1"/>
    <property type="match status" value="1"/>
</dbReference>
<evidence type="ECO:0000256" key="2">
    <source>
        <dbReference type="ARBA" id="ARBA00023315"/>
    </source>
</evidence>
<sequence length="178" mass="19968">MWYIIPVTLPSERQEPRMTEQLEIRWSRAEDMPALTALNNRIWDETNSPHVAPMTEAEYAERHPTGAELVAVVGEALAGFVIFRTASPMKSHAHVAELAIAVNPEFQGLGVGRKLVEAACAEAKAQGKRKLSLRVMSTNEKAIAFYKKLGFQEQGRLVEEFYAGGRYVDDILMYKMLT</sequence>
<dbReference type="AlphaFoldDB" id="A0A5R9GE83"/>
<comment type="caution">
    <text evidence="4">The sequence shown here is derived from an EMBL/GenBank/DDBJ whole genome shotgun (WGS) entry which is preliminary data.</text>
</comment>
<feature type="domain" description="N-acetyltransferase" evidence="3">
    <location>
        <begin position="22"/>
        <end position="178"/>
    </location>
</feature>
<dbReference type="GO" id="GO:0016747">
    <property type="term" value="F:acyltransferase activity, transferring groups other than amino-acyl groups"/>
    <property type="evidence" value="ECO:0007669"/>
    <property type="project" value="InterPro"/>
</dbReference>
<reference evidence="4 5" key="1">
    <citation type="submission" date="2019-05" db="EMBL/GenBank/DDBJ databases">
        <authorList>
            <person name="Narsing Rao M.P."/>
            <person name="Li W.J."/>
        </authorList>
    </citation>
    <scope>NUCLEOTIDE SEQUENCE [LARGE SCALE GENOMIC DNA]</scope>
    <source>
        <strain evidence="4 5">SYSU_K30003</strain>
    </source>
</reference>
<evidence type="ECO:0000259" key="3">
    <source>
        <dbReference type="PROSITE" id="PS51186"/>
    </source>
</evidence>
<organism evidence="4 5">
    <name type="scientific">Paenibacillus antri</name>
    <dbReference type="NCBI Taxonomy" id="2582848"/>
    <lineage>
        <taxon>Bacteria</taxon>
        <taxon>Bacillati</taxon>
        <taxon>Bacillota</taxon>
        <taxon>Bacilli</taxon>
        <taxon>Bacillales</taxon>
        <taxon>Paenibacillaceae</taxon>
        <taxon>Paenibacillus</taxon>
    </lineage>
</organism>
<accession>A0A5R9GE83</accession>
<dbReference type="InterPro" id="IPR000182">
    <property type="entry name" value="GNAT_dom"/>
</dbReference>
<dbReference type="Gene3D" id="3.40.630.30">
    <property type="match status" value="1"/>
</dbReference>
<protein>
    <submittedName>
        <fullName evidence="4">GNAT family N-acetyltransferase</fullName>
    </submittedName>
</protein>
<proteinExistence type="predicted"/>
<evidence type="ECO:0000256" key="1">
    <source>
        <dbReference type="ARBA" id="ARBA00022679"/>
    </source>
</evidence>
<evidence type="ECO:0000313" key="5">
    <source>
        <dbReference type="Proteomes" id="UP000309676"/>
    </source>
</evidence>
<dbReference type="PANTHER" id="PTHR43877">
    <property type="entry name" value="AMINOALKYLPHOSPHONATE N-ACETYLTRANSFERASE-RELATED-RELATED"/>
    <property type="match status" value="1"/>
</dbReference>
<dbReference type="CDD" id="cd04301">
    <property type="entry name" value="NAT_SF"/>
    <property type="match status" value="1"/>
</dbReference>
<keyword evidence="2" id="KW-0012">Acyltransferase</keyword>
<dbReference type="SUPFAM" id="SSF55729">
    <property type="entry name" value="Acyl-CoA N-acyltransferases (Nat)"/>
    <property type="match status" value="1"/>
</dbReference>
<evidence type="ECO:0000313" key="4">
    <source>
        <dbReference type="EMBL" id="TLS50963.1"/>
    </source>
</evidence>
<gene>
    <name evidence="4" type="ORF">FE782_18120</name>
</gene>
<name>A0A5R9GE83_9BACL</name>
<dbReference type="PROSITE" id="PS51186">
    <property type="entry name" value="GNAT"/>
    <property type="match status" value="1"/>
</dbReference>
<dbReference type="InterPro" id="IPR050832">
    <property type="entry name" value="Bact_Acetyltransf"/>
</dbReference>
<dbReference type="Proteomes" id="UP000309676">
    <property type="component" value="Unassembled WGS sequence"/>
</dbReference>
<dbReference type="EMBL" id="VCIW01000012">
    <property type="protein sequence ID" value="TLS50963.1"/>
    <property type="molecule type" value="Genomic_DNA"/>
</dbReference>
<dbReference type="InterPro" id="IPR016181">
    <property type="entry name" value="Acyl_CoA_acyltransferase"/>
</dbReference>
<keyword evidence="5" id="KW-1185">Reference proteome</keyword>
<keyword evidence="1 4" id="KW-0808">Transferase</keyword>